<keyword evidence="3" id="KW-0143">Chaperone</keyword>
<accession>A0A2W2BB98</accession>
<evidence type="ECO:0000313" key="10">
    <source>
        <dbReference type="Proteomes" id="UP000248795"/>
    </source>
</evidence>
<dbReference type="InterPro" id="IPR003495">
    <property type="entry name" value="CobW/HypB/UreG_nucleotide-bd"/>
</dbReference>
<evidence type="ECO:0000256" key="5">
    <source>
        <dbReference type="ARBA" id="ARBA00045658"/>
    </source>
</evidence>
<dbReference type="PANTHER" id="PTHR13748:SF62">
    <property type="entry name" value="COBW DOMAIN-CONTAINING PROTEIN"/>
    <property type="match status" value="1"/>
</dbReference>
<evidence type="ECO:0000256" key="2">
    <source>
        <dbReference type="ARBA" id="ARBA00022801"/>
    </source>
</evidence>
<feature type="compositionally biased region" description="Basic and acidic residues" evidence="7">
    <location>
        <begin position="244"/>
        <end position="260"/>
    </location>
</feature>
<comment type="similarity">
    <text evidence="4">Belongs to the SIMIBI class G3E GTPase family. ZNG1 subfamily.</text>
</comment>
<dbReference type="InterPro" id="IPR027417">
    <property type="entry name" value="P-loop_NTPase"/>
</dbReference>
<reference evidence="10" key="1">
    <citation type="submission" date="2018-06" db="EMBL/GenBank/DDBJ databases">
        <title>Aestuariibacter litoralis strain KCTC 52945T.</title>
        <authorList>
            <person name="Li X."/>
            <person name="Salam N."/>
            <person name="Li J.-L."/>
            <person name="Chen Y.-M."/>
            <person name="Yang Z.-W."/>
            <person name="Zhang L.-Y."/>
            <person name="Han M.-X."/>
            <person name="Xiao M."/>
            <person name="Li W.-J."/>
        </authorList>
    </citation>
    <scope>NUCLEOTIDE SEQUENCE [LARGE SCALE GENOMIC DNA]</scope>
    <source>
        <strain evidence="10">KCTC 52945</strain>
    </source>
</reference>
<dbReference type="Gene3D" id="3.40.50.300">
    <property type="entry name" value="P-loop containing nucleotide triphosphate hydrolases"/>
    <property type="match status" value="1"/>
</dbReference>
<keyword evidence="10" id="KW-1185">Reference proteome</keyword>
<dbReference type="SUPFAM" id="SSF90002">
    <property type="entry name" value="Hypothetical protein YjiA, C-terminal domain"/>
    <property type="match status" value="1"/>
</dbReference>
<dbReference type="SUPFAM" id="SSF52540">
    <property type="entry name" value="P-loop containing nucleoside triphosphate hydrolases"/>
    <property type="match status" value="1"/>
</dbReference>
<comment type="caution">
    <text evidence="9">The sequence shown here is derived from an EMBL/GenBank/DDBJ whole genome shotgun (WGS) entry which is preliminary data.</text>
</comment>
<evidence type="ECO:0000259" key="8">
    <source>
        <dbReference type="SMART" id="SM00833"/>
    </source>
</evidence>
<evidence type="ECO:0000256" key="6">
    <source>
        <dbReference type="ARBA" id="ARBA00049117"/>
    </source>
</evidence>
<dbReference type="SMART" id="SM00833">
    <property type="entry name" value="CobW_C"/>
    <property type="match status" value="1"/>
</dbReference>
<feature type="compositionally biased region" description="Basic residues" evidence="7">
    <location>
        <begin position="234"/>
        <end position="243"/>
    </location>
</feature>
<gene>
    <name evidence="9" type="ORF">DK847_08790</name>
</gene>
<evidence type="ECO:0000256" key="1">
    <source>
        <dbReference type="ARBA" id="ARBA00022741"/>
    </source>
</evidence>
<dbReference type="Gene3D" id="3.30.1220.10">
    <property type="entry name" value="CobW-like, C-terminal domain"/>
    <property type="match status" value="1"/>
</dbReference>
<dbReference type="RefSeq" id="WP_111197837.1">
    <property type="nucleotide sequence ID" value="NZ_QKVK01000003.1"/>
</dbReference>
<sequence length="381" mass="42092">MATVPIPVAILTGFLGSGKTTLLNFLLKDPFLSDAAVIINEFGDVGIDHLLVERADENVIEMASGCLCCTIRGDLIDTIHDLLARRGRGEIKSFNRIVIETTGLADPAPVLHAVMSEPGLLAACRLEGVITVVDAFNGMATLDAHPEAVKQVAVADRIVLTKVDLLVGREGEDMLFAIIGRLRKLNPAARLLTTHRNEATAERLFTMGLFDPKTKTADVQTWLAAEAYETAEKRGRRSRRTHSHGHDHDHDHGHDHHHDVSRHDAHIRSFSFSEANAISPQGLELFLELLKSYHGANMLRMKGIVKVSDDPSRPVVLHGVQHVFHPPVRLPAWPDKDERTRLVFIVKDIEKPMIEGLFRAFTDQITGGADAFTDKTLSLNR</sequence>
<keyword evidence="1" id="KW-0547">Nucleotide-binding</keyword>
<evidence type="ECO:0000256" key="4">
    <source>
        <dbReference type="ARBA" id="ARBA00034320"/>
    </source>
</evidence>
<dbReference type="GO" id="GO:0000166">
    <property type="term" value="F:nucleotide binding"/>
    <property type="evidence" value="ECO:0007669"/>
    <property type="project" value="UniProtKB-KW"/>
</dbReference>
<protein>
    <submittedName>
        <fullName evidence="9">GTP-binding protein</fullName>
    </submittedName>
</protein>
<dbReference type="EMBL" id="QKVK01000003">
    <property type="protein sequence ID" value="PZF77408.1"/>
    <property type="molecule type" value="Genomic_DNA"/>
</dbReference>
<feature type="region of interest" description="Disordered" evidence="7">
    <location>
        <begin position="230"/>
        <end position="260"/>
    </location>
</feature>
<proteinExistence type="inferred from homology"/>
<evidence type="ECO:0000256" key="3">
    <source>
        <dbReference type="ARBA" id="ARBA00023186"/>
    </source>
</evidence>
<evidence type="ECO:0000256" key="7">
    <source>
        <dbReference type="SAM" id="MobiDB-lite"/>
    </source>
</evidence>
<evidence type="ECO:0000313" key="9">
    <source>
        <dbReference type="EMBL" id="PZF77408.1"/>
    </source>
</evidence>
<name>A0A2W2BB98_9HYPH</name>
<comment type="function">
    <text evidence="5">Zinc chaperone that directly transfers zinc cofactor to target proteins, thereby activating them. Zinc is transferred from the CXCC motif in the GTPase domain to the zinc binding site in target proteins in a process requiring GTP hydrolysis.</text>
</comment>
<dbReference type="GO" id="GO:0005737">
    <property type="term" value="C:cytoplasm"/>
    <property type="evidence" value="ECO:0007669"/>
    <property type="project" value="TreeGrafter"/>
</dbReference>
<dbReference type="InterPro" id="IPR011629">
    <property type="entry name" value="CobW-like_C"/>
</dbReference>
<dbReference type="InterPro" id="IPR036627">
    <property type="entry name" value="CobW-likC_sf"/>
</dbReference>
<dbReference type="GO" id="GO:0016787">
    <property type="term" value="F:hydrolase activity"/>
    <property type="evidence" value="ECO:0007669"/>
    <property type="project" value="UniProtKB-KW"/>
</dbReference>
<dbReference type="Proteomes" id="UP000248795">
    <property type="component" value="Unassembled WGS sequence"/>
</dbReference>
<dbReference type="Pfam" id="PF07683">
    <property type="entry name" value="CobW_C"/>
    <property type="match status" value="1"/>
</dbReference>
<feature type="domain" description="CobW C-terminal" evidence="8">
    <location>
        <begin position="267"/>
        <end position="362"/>
    </location>
</feature>
<dbReference type="PANTHER" id="PTHR13748">
    <property type="entry name" value="COBW-RELATED"/>
    <property type="match status" value="1"/>
</dbReference>
<keyword evidence="2" id="KW-0378">Hydrolase</keyword>
<organism evidence="9 10">
    <name type="scientific">Aestuariivirga litoralis</name>
    <dbReference type="NCBI Taxonomy" id="2650924"/>
    <lineage>
        <taxon>Bacteria</taxon>
        <taxon>Pseudomonadati</taxon>
        <taxon>Pseudomonadota</taxon>
        <taxon>Alphaproteobacteria</taxon>
        <taxon>Hyphomicrobiales</taxon>
        <taxon>Aestuariivirgaceae</taxon>
        <taxon>Aestuariivirga</taxon>
    </lineage>
</organism>
<dbReference type="AlphaFoldDB" id="A0A2W2BB98"/>
<dbReference type="CDD" id="cd03112">
    <property type="entry name" value="CobW-like"/>
    <property type="match status" value="1"/>
</dbReference>
<comment type="catalytic activity">
    <reaction evidence="6">
        <text>GTP + H2O = GDP + phosphate + H(+)</text>
        <dbReference type="Rhea" id="RHEA:19669"/>
        <dbReference type="ChEBI" id="CHEBI:15377"/>
        <dbReference type="ChEBI" id="CHEBI:15378"/>
        <dbReference type="ChEBI" id="CHEBI:37565"/>
        <dbReference type="ChEBI" id="CHEBI:43474"/>
        <dbReference type="ChEBI" id="CHEBI:58189"/>
    </reaction>
    <physiologicalReaction direction="left-to-right" evidence="6">
        <dbReference type="Rhea" id="RHEA:19670"/>
    </physiologicalReaction>
</comment>
<dbReference type="InterPro" id="IPR051316">
    <property type="entry name" value="Zinc-reg_GTPase_activator"/>
</dbReference>
<dbReference type="Pfam" id="PF02492">
    <property type="entry name" value="cobW"/>
    <property type="match status" value="1"/>
</dbReference>